<evidence type="ECO:0000313" key="7">
    <source>
        <dbReference type="EMBL" id="NYI10411.1"/>
    </source>
</evidence>
<evidence type="ECO:0000256" key="2">
    <source>
        <dbReference type="ARBA" id="ARBA00022801"/>
    </source>
</evidence>
<dbReference type="PROSITE" id="PS51764">
    <property type="entry name" value="GH26"/>
    <property type="match status" value="1"/>
</dbReference>
<comment type="caution">
    <text evidence="7">The sequence shown here is derived from an EMBL/GenBank/DDBJ whole genome shotgun (WGS) entry which is preliminary data.</text>
</comment>
<dbReference type="InterPro" id="IPR000805">
    <property type="entry name" value="Glyco_hydro_26"/>
</dbReference>
<reference evidence="7 8" key="1">
    <citation type="submission" date="2020-07" db="EMBL/GenBank/DDBJ databases">
        <title>Sequencing the genomes of 1000 actinobacteria strains.</title>
        <authorList>
            <person name="Klenk H.-P."/>
        </authorList>
    </citation>
    <scope>NUCLEOTIDE SEQUENCE [LARGE SCALE GENOMIC DNA]</scope>
    <source>
        <strain evidence="7 8">DSM 18248</strain>
    </source>
</reference>
<keyword evidence="3 4" id="KW-0326">Glycosidase</keyword>
<proteinExistence type="inferred from homology"/>
<feature type="signal peptide" evidence="5">
    <location>
        <begin position="1"/>
        <end position="21"/>
    </location>
</feature>
<feature type="active site" description="Proton donor" evidence="4">
    <location>
        <position position="315"/>
    </location>
</feature>
<dbReference type="Pfam" id="PF02156">
    <property type="entry name" value="Glyco_hydro_26"/>
    <property type="match status" value="1"/>
</dbReference>
<protein>
    <recommendedName>
        <fullName evidence="6">GH26 domain-containing protein</fullName>
    </recommendedName>
</protein>
<feature type="domain" description="GH26" evidence="6">
    <location>
        <begin position="164"/>
        <end position="488"/>
    </location>
</feature>
<dbReference type="SUPFAM" id="SSF51445">
    <property type="entry name" value="(Trans)glycosidases"/>
    <property type="match status" value="1"/>
</dbReference>
<keyword evidence="5" id="KW-0732">Signal</keyword>
<dbReference type="GO" id="GO:0006080">
    <property type="term" value="P:substituted mannan metabolic process"/>
    <property type="evidence" value="ECO:0007669"/>
    <property type="project" value="InterPro"/>
</dbReference>
<evidence type="ECO:0000259" key="6">
    <source>
        <dbReference type="PROSITE" id="PS51764"/>
    </source>
</evidence>
<feature type="chain" id="PRO_5039342432" description="GH26 domain-containing protein" evidence="5">
    <location>
        <begin position="22"/>
        <end position="494"/>
    </location>
</feature>
<dbReference type="InterPro" id="IPR022790">
    <property type="entry name" value="GH26_dom"/>
</dbReference>
<keyword evidence="8" id="KW-1185">Reference proteome</keyword>
<evidence type="ECO:0000256" key="3">
    <source>
        <dbReference type="ARBA" id="ARBA00023295"/>
    </source>
</evidence>
<dbReference type="AlphaFoldDB" id="A0A7Y9YDX1"/>
<dbReference type="PRINTS" id="PR00739">
    <property type="entry name" value="GLHYDRLASE26"/>
</dbReference>
<organism evidence="7 8">
    <name type="scientific">Nocardioides marinus</name>
    <dbReference type="NCBI Taxonomy" id="374514"/>
    <lineage>
        <taxon>Bacteria</taxon>
        <taxon>Bacillati</taxon>
        <taxon>Actinomycetota</taxon>
        <taxon>Actinomycetes</taxon>
        <taxon>Propionibacteriales</taxon>
        <taxon>Nocardioidaceae</taxon>
        <taxon>Nocardioides</taxon>
    </lineage>
</organism>
<evidence type="ECO:0000256" key="4">
    <source>
        <dbReference type="PROSITE-ProRule" id="PRU01100"/>
    </source>
</evidence>
<gene>
    <name evidence="7" type="ORF">BKA05_001926</name>
</gene>
<comment type="similarity">
    <text evidence="1 4">Belongs to the glycosyl hydrolase 26 family.</text>
</comment>
<dbReference type="Gene3D" id="3.20.20.80">
    <property type="entry name" value="Glycosidases"/>
    <property type="match status" value="1"/>
</dbReference>
<evidence type="ECO:0000256" key="5">
    <source>
        <dbReference type="SAM" id="SignalP"/>
    </source>
</evidence>
<dbReference type="Proteomes" id="UP000537326">
    <property type="component" value="Unassembled WGS sequence"/>
</dbReference>
<dbReference type="RefSeq" id="WP_179531257.1">
    <property type="nucleotide sequence ID" value="NZ_BAAAPP010000003.1"/>
</dbReference>
<dbReference type="GO" id="GO:0016985">
    <property type="term" value="F:mannan endo-1,4-beta-mannosidase activity"/>
    <property type="evidence" value="ECO:0007669"/>
    <property type="project" value="InterPro"/>
</dbReference>
<evidence type="ECO:0000313" key="8">
    <source>
        <dbReference type="Proteomes" id="UP000537326"/>
    </source>
</evidence>
<feature type="active site" description="Nucleophile" evidence="4">
    <location>
        <position position="425"/>
    </location>
</feature>
<dbReference type="EMBL" id="JACBZI010000001">
    <property type="protein sequence ID" value="NYI10411.1"/>
    <property type="molecule type" value="Genomic_DNA"/>
</dbReference>
<accession>A0A7Y9YDX1</accession>
<dbReference type="InterPro" id="IPR017853">
    <property type="entry name" value="GH"/>
</dbReference>
<evidence type="ECO:0000256" key="1">
    <source>
        <dbReference type="ARBA" id="ARBA00007754"/>
    </source>
</evidence>
<name>A0A7Y9YDX1_9ACTN</name>
<sequence>MLPTFPRARTCALTITTLVLAALPTTYAVADATSGHPDQRRAGAATVDLRLLPSRVRAGEPASVLGLVEPAQPGLEVRLEQQGPDGVWVEVDRATSDGQGRALLAVDTDQPGLGEREVATRRLRVVADQTEAQADAASPSRALRINPQTHCRPRVAPVDPDATGEAICLAARLDNWRRARMVGVGQQVNASSQDWGAPLDSLDAPVPVIGFDLEELDRSFGYEYPFGQEVLDDLLARARDGAVLVASWHATNPGTGGPFTDRSWRDVGSLLDDSTPEAQAFWADFEAKMALLARFQDGDGGRFPRTPVVLRPFHEANGGFFWWGKPDRATYRRLWTRVQARAAQAGVHNVLWAYSFNLDTVGVRDPVPLVPARIDLAGLDSYDPEQPSRRASARDARRVTADRLGLAGYREVAALDRVPRMALTEVGPHGSDGSWNPRVISRAVSRSLSSRDLRPLWAMLWFDDAGYPGAGSKQISSLAGGPRWLRSCPAGFCL</sequence>
<keyword evidence="2 4" id="KW-0378">Hydrolase</keyword>